<dbReference type="EMBL" id="AP026709">
    <property type="protein sequence ID" value="BDQ37009.1"/>
    <property type="molecule type" value="Genomic_DNA"/>
</dbReference>
<dbReference type="InterPro" id="IPR004358">
    <property type="entry name" value="Sig_transdc_His_kin-like_C"/>
</dbReference>
<evidence type="ECO:0000256" key="1">
    <source>
        <dbReference type="ARBA" id="ARBA00000085"/>
    </source>
</evidence>
<evidence type="ECO:0000256" key="2">
    <source>
        <dbReference type="ARBA" id="ARBA00012438"/>
    </source>
</evidence>
<dbReference type="InterPro" id="IPR003661">
    <property type="entry name" value="HisK_dim/P_dom"/>
</dbReference>
<comment type="catalytic activity">
    <reaction evidence="1">
        <text>ATP + protein L-histidine = ADP + protein N-phospho-L-histidine.</text>
        <dbReference type="EC" id="2.7.13.3"/>
    </reaction>
</comment>
<keyword evidence="4" id="KW-0472">Membrane</keyword>
<dbReference type="SMART" id="SM00387">
    <property type="entry name" value="HATPase_c"/>
    <property type="match status" value="1"/>
</dbReference>
<keyword evidence="4" id="KW-1133">Transmembrane helix</keyword>
<dbReference type="PANTHER" id="PTHR43065:SF42">
    <property type="entry name" value="TWO-COMPONENT SENSOR PPRA"/>
    <property type="match status" value="1"/>
</dbReference>
<dbReference type="Proteomes" id="UP001317742">
    <property type="component" value="Chromosome"/>
</dbReference>
<keyword evidence="7" id="KW-1185">Reference proteome</keyword>
<dbReference type="InterPro" id="IPR005467">
    <property type="entry name" value="His_kinase_dom"/>
</dbReference>
<proteinExistence type="predicted"/>
<dbReference type="EC" id="2.7.13.3" evidence="2"/>
<evidence type="ECO:0000256" key="3">
    <source>
        <dbReference type="ARBA" id="ARBA00022553"/>
    </source>
</evidence>
<dbReference type="Gene3D" id="1.10.287.130">
    <property type="match status" value="1"/>
</dbReference>
<dbReference type="Pfam" id="PF02518">
    <property type="entry name" value="HATPase_c"/>
    <property type="match status" value="1"/>
</dbReference>
<dbReference type="PANTHER" id="PTHR43065">
    <property type="entry name" value="SENSOR HISTIDINE KINASE"/>
    <property type="match status" value="1"/>
</dbReference>
<dbReference type="InterPro" id="IPR036890">
    <property type="entry name" value="HATPase_C_sf"/>
</dbReference>
<evidence type="ECO:0000256" key="4">
    <source>
        <dbReference type="SAM" id="Phobius"/>
    </source>
</evidence>
<dbReference type="Pfam" id="PF00512">
    <property type="entry name" value="HisKA"/>
    <property type="match status" value="1"/>
</dbReference>
<feature type="transmembrane region" description="Helical" evidence="4">
    <location>
        <begin position="12"/>
        <end position="31"/>
    </location>
</feature>
<dbReference type="SMART" id="SM00388">
    <property type="entry name" value="HisKA"/>
    <property type="match status" value="1"/>
</dbReference>
<reference evidence="6 7" key="1">
    <citation type="submission" date="2022-08" db="EMBL/GenBank/DDBJ databases">
        <title>Genome Sequence of the sulphate-reducing bacterium, Pseudodesulfovibrio sp. SYK.</title>
        <authorList>
            <person name="Kondo R."/>
            <person name="Kataoka T."/>
        </authorList>
    </citation>
    <scope>NUCLEOTIDE SEQUENCE [LARGE SCALE GENOMIC DNA]</scope>
    <source>
        <strain evidence="6 7">SYK</strain>
    </source>
</reference>
<accession>A0ABN6S198</accession>
<dbReference type="RefSeq" id="WP_281762878.1">
    <property type="nucleotide sequence ID" value="NZ_AP026709.1"/>
</dbReference>
<dbReference type="CDD" id="cd00082">
    <property type="entry name" value="HisKA"/>
    <property type="match status" value="1"/>
</dbReference>
<sequence>MKLLRVRRVARLGQYVYPASCLLIAAVVWKFPPFEHAFIMAIIASIIVGMWGLLRISARWLDEATAEQSRLGKELIQSQKVLALGEISTGIAHEINNPLNIILREVELLRMQLDSPPPPEVMSEIQGSLDSIFGQVERCSEITHKLLDFARHRRPVSQFADINLLMEDMLSLVERESGTDSIWIVRAFDDLMPMVKTDPPLLRQVFLNLLINAVQAMGKIGVIFVSTFCEKSMVCIEVRDTGPGIPPEDLKRVFNPFYTTKAPGEGTGLGLSVSLRIVNELRGDITVKSAPGEGAAFTVRIPIES</sequence>
<name>A0ABN6S198_9BACT</name>
<keyword evidence="3" id="KW-0597">Phosphoprotein</keyword>
<dbReference type="PROSITE" id="PS50109">
    <property type="entry name" value="HIS_KIN"/>
    <property type="match status" value="1"/>
</dbReference>
<dbReference type="PRINTS" id="PR00344">
    <property type="entry name" value="BCTRLSENSOR"/>
</dbReference>
<evidence type="ECO:0000259" key="5">
    <source>
        <dbReference type="PROSITE" id="PS50109"/>
    </source>
</evidence>
<dbReference type="SUPFAM" id="SSF47384">
    <property type="entry name" value="Homodimeric domain of signal transducing histidine kinase"/>
    <property type="match status" value="1"/>
</dbReference>
<keyword evidence="4" id="KW-0812">Transmembrane</keyword>
<dbReference type="Gene3D" id="3.30.565.10">
    <property type="entry name" value="Histidine kinase-like ATPase, C-terminal domain"/>
    <property type="match status" value="1"/>
</dbReference>
<feature type="transmembrane region" description="Helical" evidence="4">
    <location>
        <begin position="37"/>
        <end position="54"/>
    </location>
</feature>
<protein>
    <recommendedName>
        <fullName evidence="2">histidine kinase</fullName>
        <ecNumber evidence="2">2.7.13.3</ecNumber>
    </recommendedName>
</protein>
<gene>
    <name evidence="6" type="ORF">SYK_13690</name>
</gene>
<dbReference type="InterPro" id="IPR003594">
    <property type="entry name" value="HATPase_dom"/>
</dbReference>
<evidence type="ECO:0000313" key="7">
    <source>
        <dbReference type="Proteomes" id="UP001317742"/>
    </source>
</evidence>
<evidence type="ECO:0000313" key="6">
    <source>
        <dbReference type="EMBL" id="BDQ37009.1"/>
    </source>
</evidence>
<dbReference type="InterPro" id="IPR036097">
    <property type="entry name" value="HisK_dim/P_sf"/>
</dbReference>
<feature type="domain" description="Histidine kinase" evidence="5">
    <location>
        <begin position="90"/>
        <end position="305"/>
    </location>
</feature>
<organism evidence="6 7">
    <name type="scientific">Pseudodesulfovibrio nedwellii</name>
    <dbReference type="NCBI Taxonomy" id="2973072"/>
    <lineage>
        <taxon>Bacteria</taxon>
        <taxon>Pseudomonadati</taxon>
        <taxon>Thermodesulfobacteriota</taxon>
        <taxon>Desulfovibrionia</taxon>
        <taxon>Desulfovibrionales</taxon>
        <taxon>Desulfovibrionaceae</taxon>
    </lineage>
</organism>
<dbReference type="SUPFAM" id="SSF55874">
    <property type="entry name" value="ATPase domain of HSP90 chaperone/DNA topoisomerase II/histidine kinase"/>
    <property type="match status" value="1"/>
</dbReference>